<organism evidence="1 2">
    <name type="scientific">Streptomyces zagrosensis</name>
    <dbReference type="NCBI Taxonomy" id="1042984"/>
    <lineage>
        <taxon>Bacteria</taxon>
        <taxon>Bacillati</taxon>
        <taxon>Actinomycetota</taxon>
        <taxon>Actinomycetes</taxon>
        <taxon>Kitasatosporales</taxon>
        <taxon>Streptomycetaceae</taxon>
        <taxon>Streptomyces</taxon>
    </lineage>
</organism>
<name>A0A7W9QHI4_9ACTN</name>
<evidence type="ECO:0000313" key="2">
    <source>
        <dbReference type="Proteomes" id="UP000588098"/>
    </source>
</evidence>
<keyword evidence="2" id="KW-1185">Reference proteome</keyword>
<proteinExistence type="predicted"/>
<gene>
    <name evidence="1" type="ORF">FHS42_007486</name>
</gene>
<sequence length="44" mass="5065">MSGRNPDEGTKPDRTKRQSAVQICILIARASQAAYWVYKLWQLN</sequence>
<dbReference type="AlphaFoldDB" id="A0A7W9QHI4"/>
<evidence type="ECO:0000313" key="1">
    <source>
        <dbReference type="EMBL" id="MBB5940388.1"/>
    </source>
</evidence>
<reference evidence="1 2" key="1">
    <citation type="submission" date="2020-08" db="EMBL/GenBank/DDBJ databases">
        <title>Genomic Encyclopedia of Type Strains, Phase III (KMG-III): the genomes of soil and plant-associated and newly described type strains.</title>
        <authorList>
            <person name="Whitman W."/>
        </authorList>
    </citation>
    <scope>NUCLEOTIDE SEQUENCE [LARGE SCALE GENOMIC DNA]</scope>
    <source>
        <strain evidence="1 2">CECT 8305</strain>
    </source>
</reference>
<protein>
    <submittedName>
        <fullName evidence="1">Uncharacterized protein</fullName>
    </submittedName>
</protein>
<dbReference type="RefSeq" id="WP_281392946.1">
    <property type="nucleotide sequence ID" value="NZ_JACHJL010000045.1"/>
</dbReference>
<accession>A0A7W9QHI4</accession>
<dbReference type="EMBL" id="JACHJL010000045">
    <property type="protein sequence ID" value="MBB5940388.1"/>
    <property type="molecule type" value="Genomic_DNA"/>
</dbReference>
<comment type="caution">
    <text evidence="1">The sequence shown here is derived from an EMBL/GenBank/DDBJ whole genome shotgun (WGS) entry which is preliminary data.</text>
</comment>
<dbReference type="Proteomes" id="UP000588098">
    <property type="component" value="Unassembled WGS sequence"/>
</dbReference>